<protein>
    <submittedName>
        <fullName evidence="2">Uncharacterized protein</fullName>
    </submittedName>
</protein>
<keyword evidence="1" id="KW-1133">Transmembrane helix</keyword>
<dbReference type="OrthoDB" id="3559235at2759"/>
<reference evidence="2 3" key="1">
    <citation type="submission" date="2017-11" db="EMBL/GenBank/DDBJ databases">
        <title>Comparative genomics of Botrytis spp.</title>
        <authorList>
            <person name="Valero-Jimenez C.A."/>
            <person name="Tapia P."/>
            <person name="Veloso J."/>
            <person name="Silva-Moreno E."/>
            <person name="Staats M."/>
            <person name="Valdes J.H."/>
            <person name="Van Kan J.A.L."/>
        </authorList>
    </citation>
    <scope>NUCLEOTIDE SEQUENCE [LARGE SCALE GENOMIC DNA]</scope>
    <source>
        <strain evidence="2 3">MUCL2830</strain>
    </source>
</reference>
<evidence type="ECO:0000256" key="1">
    <source>
        <dbReference type="SAM" id="Phobius"/>
    </source>
</evidence>
<organism evidence="2 3">
    <name type="scientific">Botryotinia calthae</name>
    <dbReference type="NCBI Taxonomy" id="38488"/>
    <lineage>
        <taxon>Eukaryota</taxon>
        <taxon>Fungi</taxon>
        <taxon>Dikarya</taxon>
        <taxon>Ascomycota</taxon>
        <taxon>Pezizomycotina</taxon>
        <taxon>Leotiomycetes</taxon>
        <taxon>Helotiales</taxon>
        <taxon>Sclerotiniaceae</taxon>
        <taxon>Botryotinia</taxon>
    </lineage>
</organism>
<keyword evidence="1" id="KW-0472">Membrane</keyword>
<comment type="caution">
    <text evidence="2">The sequence shown here is derived from an EMBL/GenBank/DDBJ whole genome shotgun (WGS) entry which is preliminary data.</text>
</comment>
<proteinExistence type="predicted"/>
<feature type="transmembrane region" description="Helical" evidence="1">
    <location>
        <begin position="312"/>
        <end position="334"/>
    </location>
</feature>
<keyword evidence="1" id="KW-0812">Transmembrane</keyword>
<keyword evidence="3" id="KW-1185">Reference proteome</keyword>
<sequence>MQLHSPLWRRSPYGNYHLRDTKDKHTKPNGNQAGLEIIGAISAVAGLLESSISLFGRLRRTYNDQKESSKILGAHVVEIQGILTILELVKHEANLRTAAVLSEIESIRKIATELISNLELMVSGDKSQARRFAHQFLQGTKEQEAVAKLMERLEHAKSSLGLGLHVAHVGVTRVVGDKVAINMEILNRVDGLLRNVFGDDGGLKIAEVVKNHRPEKGGLVHIKSEELSLRTSGDVKDAERVSGRIVLKNVTREQALQINGPIGEKGWREVSQLEIRDNEAAGSGIQVNHAVSEDVFLKLLTHKSQNKSDGTLGPILQISAGLMALLVFALALWLK</sequence>
<accession>A0A4Y8CLJ1</accession>
<gene>
    <name evidence="2" type="ORF">BOTCAL_0496g00010</name>
</gene>
<dbReference type="Proteomes" id="UP000297299">
    <property type="component" value="Unassembled WGS sequence"/>
</dbReference>
<evidence type="ECO:0000313" key="3">
    <source>
        <dbReference type="Proteomes" id="UP000297299"/>
    </source>
</evidence>
<evidence type="ECO:0000313" key="2">
    <source>
        <dbReference type="EMBL" id="TEY38125.1"/>
    </source>
</evidence>
<name>A0A4Y8CLJ1_9HELO</name>
<dbReference type="EMBL" id="PHWZ01000495">
    <property type="protein sequence ID" value="TEY38125.1"/>
    <property type="molecule type" value="Genomic_DNA"/>
</dbReference>
<dbReference type="AlphaFoldDB" id="A0A4Y8CLJ1"/>